<feature type="transmembrane region" description="Helical" evidence="8">
    <location>
        <begin position="342"/>
        <end position="360"/>
    </location>
</feature>
<dbReference type="Proteomes" id="UP001290455">
    <property type="component" value="Unassembled WGS sequence"/>
</dbReference>
<dbReference type="GO" id="GO:0008233">
    <property type="term" value="F:peptidase activity"/>
    <property type="evidence" value="ECO:0007669"/>
    <property type="project" value="UniProtKB-KW"/>
</dbReference>
<feature type="transmembrane region" description="Helical" evidence="8">
    <location>
        <begin position="266"/>
        <end position="284"/>
    </location>
</feature>
<evidence type="ECO:0000256" key="2">
    <source>
        <dbReference type="ARBA" id="ARBA00009045"/>
    </source>
</evidence>
<dbReference type="InterPro" id="IPR050925">
    <property type="entry name" value="Rhomboid_protease_S54"/>
</dbReference>
<keyword evidence="3 8" id="KW-0812">Transmembrane</keyword>
<gene>
    <name evidence="10" type="ORF">SM124_04455</name>
</gene>
<dbReference type="GO" id="GO:0006508">
    <property type="term" value="P:proteolysis"/>
    <property type="evidence" value="ECO:0007669"/>
    <property type="project" value="UniProtKB-KW"/>
</dbReference>
<feature type="transmembrane region" description="Helical" evidence="8">
    <location>
        <begin position="230"/>
        <end position="254"/>
    </location>
</feature>
<comment type="similarity">
    <text evidence="2">Belongs to the peptidase S54 family.</text>
</comment>
<dbReference type="PROSITE" id="PS50005">
    <property type="entry name" value="TPR"/>
    <property type="match status" value="2"/>
</dbReference>
<keyword evidence="4" id="KW-0378">Hydrolase</keyword>
<feature type="domain" description="Peptidase S54 rhomboid" evidence="9">
    <location>
        <begin position="225"/>
        <end position="358"/>
    </location>
</feature>
<evidence type="ECO:0000256" key="1">
    <source>
        <dbReference type="ARBA" id="ARBA00004141"/>
    </source>
</evidence>
<evidence type="ECO:0000256" key="8">
    <source>
        <dbReference type="SAM" id="Phobius"/>
    </source>
</evidence>
<comment type="subcellular location">
    <subcellularLocation>
        <location evidence="1">Membrane</location>
        <topology evidence="1">Multi-pass membrane protein</topology>
    </subcellularLocation>
</comment>
<dbReference type="Gene3D" id="1.25.40.10">
    <property type="entry name" value="Tetratricopeptide repeat domain"/>
    <property type="match status" value="1"/>
</dbReference>
<evidence type="ECO:0000313" key="11">
    <source>
        <dbReference type="Proteomes" id="UP001290455"/>
    </source>
</evidence>
<dbReference type="InterPro" id="IPR022764">
    <property type="entry name" value="Peptidase_S54_rhomboid_dom"/>
</dbReference>
<keyword evidence="10" id="KW-0614">Plasmid</keyword>
<organism evidence="10 11">
    <name type="scientific">Robertmurraya mangrovi</name>
    <dbReference type="NCBI Taxonomy" id="3098077"/>
    <lineage>
        <taxon>Bacteria</taxon>
        <taxon>Bacillati</taxon>
        <taxon>Bacillota</taxon>
        <taxon>Bacilli</taxon>
        <taxon>Bacillales</taxon>
        <taxon>Bacillaceae</taxon>
        <taxon>Robertmurraya</taxon>
    </lineage>
</organism>
<dbReference type="SMART" id="SM00028">
    <property type="entry name" value="TPR"/>
    <property type="match status" value="2"/>
</dbReference>
<dbReference type="EMBL" id="JAXOFX010000002">
    <property type="protein sequence ID" value="MDZ5471000.1"/>
    <property type="molecule type" value="Genomic_DNA"/>
</dbReference>
<evidence type="ECO:0000256" key="3">
    <source>
        <dbReference type="ARBA" id="ARBA00022692"/>
    </source>
</evidence>
<feature type="repeat" description="TPR" evidence="7">
    <location>
        <begin position="429"/>
        <end position="462"/>
    </location>
</feature>
<evidence type="ECO:0000259" key="9">
    <source>
        <dbReference type="Pfam" id="PF01694"/>
    </source>
</evidence>
<keyword evidence="7" id="KW-0802">TPR repeat</keyword>
<keyword evidence="5 8" id="KW-1133">Transmembrane helix</keyword>
<accession>A0ABU5IV24</accession>
<feature type="transmembrane region" description="Helical" evidence="8">
    <location>
        <begin position="367"/>
        <end position="388"/>
    </location>
</feature>
<feature type="repeat" description="TPR" evidence="7">
    <location>
        <begin position="463"/>
        <end position="496"/>
    </location>
</feature>
<sequence length="510" mass="58726">MKTQEDYLFWRLAHYFITKQEYRLIQLSKDENELWLEKIENKQAQVIRLLKYNLDWSNWLQRDIELTSQNGERIRKQLTRRELNILNLYITAFLPVDDYKFRIAQPFLNPNQNKTIIHSKLLDRQSYDEWIVSLEDLFDEPILIAKREEYLDEEIEQLKQSALNSAVNQIKREKSLFEYGKPFFTYIFIILQVAFFGLLELNGGSTNTSTLIKFGAKFNPLILEGEWWRFFTPVVLHIGILHLLMNTLALYYLGTVVERIYGNSRFLFIYLLAGFSGSLASFLFSPSLSAGASGAIFGCFGALLFFGLIYPKLFFRTMGFNILVVLAINLSLGFTIPGIDNAGHIGGLIGGFLATGIVHFPKKRKLLLQGLFLGLTALGVVGLLQYGYASAVVDEKSVLIMAQQYNELEEYEKGYSLLYAYTKENQDSAEVYFLLSYTEIKLEKLEDARAHLQKVIELNPDFHEAHYNLALVYLNENQLDLAKEHATKALDLRPNQNEYKELVGKINGQL</sequence>
<dbReference type="SUPFAM" id="SSF144091">
    <property type="entry name" value="Rhomboid-like"/>
    <property type="match status" value="1"/>
</dbReference>
<dbReference type="SUPFAM" id="SSF48452">
    <property type="entry name" value="TPR-like"/>
    <property type="match status" value="1"/>
</dbReference>
<protein>
    <submittedName>
        <fullName evidence="10">Rhomboid family intramembrane serine protease</fullName>
    </submittedName>
</protein>
<dbReference type="Pfam" id="PF01694">
    <property type="entry name" value="Rhomboid"/>
    <property type="match status" value="1"/>
</dbReference>
<evidence type="ECO:0000256" key="4">
    <source>
        <dbReference type="ARBA" id="ARBA00022801"/>
    </source>
</evidence>
<feature type="transmembrane region" description="Helical" evidence="8">
    <location>
        <begin position="179"/>
        <end position="199"/>
    </location>
</feature>
<keyword evidence="11" id="KW-1185">Reference proteome</keyword>
<keyword evidence="6 8" id="KW-0472">Membrane</keyword>
<comment type="caution">
    <text evidence="10">The sequence shown here is derived from an EMBL/GenBank/DDBJ whole genome shotgun (WGS) entry which is preliminary data.</text>
</comment>
<name>A0ABU5IV24_9BACI</name>
<feature type="transmembrane region" description="Helical" evidence="8">
    <location>
        <begin position="290"/>
        <end position="311"/>
    </location>
</feature>
<keyword evidence="10" id="KW-0645">Protease</keyword>
<dbReference type="Pfam" id="PF13414">
    <property type="entry name" value="TPR_11"/>
    <property type="match status" value="1"/>
</dbReference>
<dbReference type="InterPro" id="IPR011990">
    <property type="entry name" value="TPR-like_helical_dom_sf"/>
</dbReference>
<dbReference type="Gene3D" id="1.20.1540.10">
    <property type="entry name" value="Rhomboid-like"/>
    <property type="match status" value="1"/>
</dbReference>
<evidence type="ECO:0000313" key="10">
    <source>
        <dbReference type="EMBL" id="MDZ5471000.1"/>
    </source>
</evidence>
<reference evidence="10 11" key="1">
    <citation type="submission" date="2023-11" db="EMBL/GenBank/DDBJ databases">
        <title>Bacillus jintuensis, isolated from a mudflat on the Beibu Gulf coast.</title>
        <authorList>
            <person name="Li M."/>
        </authorList>
    </citation>
    <scope>NUCLEOTIDE SEQUENCE [LARGE SCALE GENOMIC DNA]</scope>
    <source>
        <strain evidence="10 11">31A1R</strain>
        <plasmid evidence="10">unnamed</plasmid>
    </source>
</reference>
<feature type="transmembrane region" description="Helical" evidence="8">
    <location>
        <begin position="318"/>
        <end position="336"/>
    </location>
</feature>
<evidence type="ECO:0000256" key="6">
    <source>
        <dbReference type="ARBA" id="ARBA00023136"/>
    </source>
</evidence>
<evidence type="ECO:0000256" key="5">
    <source>
        <dbReference type="ARBA" id="ARBA00022989"/>
    </source>
</evidence>
<proteinExistence type="inferred from homology"/>
<dbReference type="InterPro" id="IPR035952">
    <property type="entry name" value="Rhomboid-like_sf"/>
</dbReference>
<geneLocation type="plasmid" evidence="10">
    <name>unnamed</name>
</geneLocation>
<dbReference type="PANTHER" id="PTHR43731">
    <property type="entry name" value="RHOMBOID PROTEASE"/>
    <property type="match status" value="1"/>
</dbReference>
<dbReference type="InterPro" id="IPR019734">
    <property type="entry name" value="TPR_rpt"/>
</dbReference>
<dbReference type="RefSeq" id="WP_322445080.1">
    <property type="nucleotide sequence ID" value="NZ_JAXOFX010000002.1"/>
</dbReference>
<dbReference type="PANTHER" id="PTHR43731:SF14">
    <property type="entry name" value="PRESENILIN-ASSOCIATED RHOMBOID-LIKE PROTEIN, MITOCHONDRIAL"/>
    <property type="match status" value="1"/>
</dbReference>
<evidence type="ECO:0000256" key="7">
    <source>
        <dbReference type="PROSITE-ProRule" id="PRU00339"/>
    </source>
</evidence>